<gene>
    <name evidence="1" type="ORF">NCGR_LOCUS29806</name>
</gene>
<dbReference type="AlphaFoldDB" id="A0A811PNU3"/>
<reference evidence="1" key="1">
    <citation type="submission" date="2020-10" db="EMBL/GenBank/DDBJ databases">
        <authorList>
            <person name="Han B."/>
            <person name="Lu T."/>
            <person name="Zhao Q."/>
            <person name="Huang X."/>
            <person name="Zhao Y."/>
        </authorList>
    </citation>
    <scope>NUCLEOTIDE SEQUENCE</scope>
</reference>
<proteinExistence type="predicted"/>
<organism evidence="1 2">
    <name type="scientific">Miscanthus lutarioriparius</name>
    <dbReference type="NCBI Taxonomy" id="422564"/>
    <lineage>
        <taxon>Eukaryota</taxon>
        <taxon>Viridiplantae</taxon>
        <taxon>Streptophyta</taxon>
        <taxon>Embryophyta</taxon>
        <taxon>Tracheophyta</taxon>
        <taxon>Spermatophyta</taxon>
        <taxon>Magnoliopsida</taxon>
        <taxon>Liliopsida</taxon>
        <taxon>Poales</taxon>
        <taxon>Poaceae</taxon>
        <taxon>PACMAD clade</taxon>
        <taxon>Panicoideae</taxon>
        <taxon>Andropogonodae</taxon>
        <taxon>Andropogoneae</taxon>
        <taxon>Saccharinae</taxon>
        <taxon>Miscanthus</taxon>
    </lineage>
</organism>
<protein>
    <submittedName>
        <fullName evidence="1">Uncharacterized protein</fullName>
    </submittedName>
</protein>
<evidence type="ECO:0000313" key="1">
    <source>
        <dbReference type="EMBL" id="CAD6245503.1"/>
    </source>
</evidence>
<dbReference type="Gene3D" id="3.30.200.20">
    <property type="entry name" value="Phosphorylase Kinase, domain 1"/>
    <property type="match status" value="1"/>
</dbReference>
<dbReference type="OrthoDB" id="1938319at2759"/>
<dbReference type="InterPro" id="IPR011009">
    <property type="entry name" value="Kinase-like_dom_sf"/>
</dbReference>
<sequence length="64" mass="7155">MAVILVVTRRELEHETHGFSESNVVGWGAYGAVYRERLTDGTTAAIKRLRLVHRQQGSISSTSR</sequence>
<keyword evidence="2" id="KW-1185">Reference proteome</keyword>
<name>A0A811PNU3_9POAL</name>
<evidence type="ECO:0000313" key="2">
    <source>
        <dbReference type="Proteomes" id="UP000604825"/>
    </source>
</evidence>
<dbReference type="EMBL" id="CAJGYO010000007">
    <property type="protein sequence ID" value="CAD6245503.1"/>
    <property type="molecule type" value="Genomic_DNA"/>
</dbReference>
<dbReference type="Proteomes" id="UP000604825">
    <property type="component" value="Unassembled WGS sequence"/>
</dbReference>
<comment type="caution">
    <text evidence="1">The sequence shown here is derived from an EMBL/GenBank/DDBJ whole genome shotgun (WGS) entry which is preliminary data.</text>
</comment>
<accession>A0A811PNU3</accession>
<dbReference type="SUPFAM" id="SSF56112">
    <property type="entry name" value="Protein kinase-like (PK-like)"/>
    <property type="match status" value="1"/>
</dbReference>